<sequence>TRLRGQTFAQAVIRPEITFAPIKNAFVRLGFAKILSIKFAVPNYAILNYLSRVLRLWSANKLLTVIIAAPALLTTLAIWATDLAEATLRVLRIKNTIRQLEHVRDATHRATHPEISFVKAIRRVIWNAIVNPSIIWTQSAKFAVR</sequence>
<keyword evidence="2" id="KW-1185">Reference proteome</keyword>
<dbReference type="AlphaFoldDB" id="A0A915L732"/>
<evidence type="ECO:0000313" key="3">
    <source>
        <dbReference type="WBParaSite" id="nRc.2.0.1.t45550-RA"/>
    </source>
</evidence>
<feature type="transmembrane region" description="Helical" evidence="1">
    <location>
        <begin position="62"/>
        <end position="80"/>
    </location>
</feature>
<evidence type="ECO:0000313" key="2">
    <source>
        <dbReference type="Proteomes" id="UP000887565"/>
    </source>
</evidence>
<protein>
    <submittedName>
        <fullName evidence="3">Reverse transcriptase</fullName>
    </submittedName>
</protein>
<proteinExistence type="predicted"/>
<accession>A0A915L732</accession>
<keyword evidence="1" id="KW-1133">Transmembrane helix</keyword>
<dbReference type="Proteomes" id="UP000887565">
    <property type="component" value="Unplaced"/>
</dbReference>
<keyword evidence="1" id="KW-0472">Membrane</keyword>
<organism evidence="2 3">
    <name type="scientific">Romanomermis culicivorax</name>
    <name type="common">Nematode worm</name>
    <dbReference type="NCBI Taxonomy" id="13658"/>
    <lineage>
        <taxon>Eukaryota</taxon>
        <taxon>Metazoa</taxon>
        <taxon>Ecdysozoa</taxon>
        <taxon>Nematoda</taxon>
        <taxon>Enoplea</taxon>
        <taxon>Dorylaimia</taxon>
        <taxon>Mermithida</taxon>
        <taxon>Mermithoidea</taxon>
        <taxon>Mermithidae</taxon>
        <taxon>Romanomermis</taxon>
    </lineage>
</organism>
<evidence type="ECO:0000256" key="1">
    <source>
        <dbReference type="SAM" id="Phobius"/>
    </source>
</evidence>
<name>A0A915L732_ROMCU</name>
<keyword evidence="1" id="KW-0812">Transmembrane</keyword>
<reference evidence="3" key="1">
    <citation type="submission" date="2022-11" db="UniProtKB">
        <authorList>
            <consortium name="WormBaseParasite"/>
        </authorList>
    </citation>
    <scope>IDENTIFICATION</scope>
</reference>
<feature type="transmembrane region" description="Helical" evidence="1">
    <location>
        <begin position="31"/>
        <end position="50"/>
    </location>
</feature>
<dbReference type="WBParaSite" id="nRc.2.0.1.t45550-RA">
    <property type="protein sequence ID" value="nRc.2.0.1.t45550-RA"/>
    <property type="gene ID" value="nRc.2.0.1.g45550"/>
</dbReference>